<protein>
    <submittedName>
        <fullName evidence="2">Uncharacterized protein</fullName>
    </submittedName>
</protein>
<dbReference type="WBParaSite" id="ES5_v2.g28481.t1">
    <property type="protein sequence ID" value="ES5_v2.g28481.t1"/>
    <property type="gene ID" value="ES5_v2.g28481"/>
</dbReference>
<accession>A0AC34GG33</accession>
<evidence type="ECO:0000313" key="2">
    <source>
        <dbReference type="WBParaSite" id="ES5_v2.g28481.t1"/>
    </source>
</evidence>
<proteinExistence type="predicted"/>
<sequence length="94" mass="10584">MIPVSKNYSYYSEETTLQAPGSRTAPSSGGMKLYGRDLRDYDDNDLETLLGKLSTDELEDLNNDFDPDNSLLPPSQRCKDQTDKTATGPYQREK</sequence>
<evidence type="ECO:0000313" key="1">
    <source>
        <dbReference type="Proteomes" id="UP000887579"/>
    </source>
</evidence>
<name>A0AC34GG33_9BILA</name>
<organism evidence="1 2">
    <name type="scientific">Panagrolaimus sp. ES5</name>
    <dbReference type="NCBI Taxonomy" id="591445"/>
    <lineage>
        <taxon>Eukaryota</taxon>
        <taxon>Metazoa</taxon>
        <taxon>Ecdysozoa</taxon>
        <taxon>Nematoda</taxon>
        <taxon>Chromadorea</taxon>
        <taxon>Rhabditida</taxon>
        <taxon>Tylenchina</taxon>
        <taxon>Panagrolaimomorpha</taxon>
        <taxon>Panagrolaimoidea</taxon>
        <taxon>Panagrolaimidae</taxon>
        <taxon>Panagrolaimus</taxon>
    </lineage>
</organism>
<reference evidence="2" key="1">
    <citation type="submission" date="2022-11" db="UniProtKB">
        <authorList>
            <consortium name="WormBaseParasite"/>
        </authorList>
    </citation>
    <scope>IDENTIFICATION</scope>
</reference>
<dbReference type="Proteomes" id="UP000887579">
    <property type="component" value="Unplaced"/>
</dbReference>